<feature type="compositionally biased region" description="Polar residues" evidence="5">
    <location>
        <begin position="1"/>
        <end position="11"/>
    </location>
</feature>
<dbReference type="HOGENOM" id="CLU_044360_0_0_1"/>
<evidence type="ECO:0000256" key="5">
    <source>
        <dbReference type="SAM" id="MobiDB-lite"/>
    </source>
</evidence>
<dbReference type="GO" id="GO:0000981">
    <property type="term" value="F:DNA-binding transcription factor activity, RNA polymerase II-specific"/>
    <property type="evidence" value="ECO:0007669"/>
    <property type="project" value="InterPro"/>
</dbReference>
<proteinExistence type="predicted"/>
<evidence type="ECO:0000313" key="8">
    <source>
        <dbReference type="Proteomes" id="UP000009169"/>
    </source>
</evidence>
<dbReference type="GO" id="GO:0003677">
    <property type="term" value="F:DNA binding"/>
    <property type="evidence" value="ECO:0007669"/>
    <property type="project" value="UniProtKB-KW"/>
</dbReference>
<evidence type="ECO:0000256" key="1">
    <source>
        <dbReference type="ARBA" id="ARBA00023015"/>
    </source>
</evidence>
<organism evidence="7 8">
    <name type="scientific">Trichophyton equinum (strain ATCC MYA-4606 / CBS 127.97)</name>
    <name type="common">Horse ringworm fungus</name>
    <dbReference type="NCBI Taxonomy" id="559882"/>
    <lineage>
        <taxon>Eukaryota</taxon>
        <taxon>Fungi</taxon>
        <taxon>Dikarya</taxon>
        <taxon>Ascomycota</taxon>
        <taxon>Pezizomycotina</taxon>
        <taxon>Eurotiomycetes</taxon>
        <taxon>Eurotiomycetidae</taxon>
        <taxon>Onygenales</taxon>
        <taxon>Arthrodermataceae</taxon>
        <taxon>Trichophyton</taxon>
    </lineage>
</organism>
<dbReference type="CDD" id="cd00067">
    <property type="entry name" value="GAL4"/>
    <property type="match status" value="1"/>
</dbReference>
<dbReference type="Proteomes" id="UP000009169">
    <property type="component" value="Unassembled WGS sequence"/>
</dbReference>
<dbReference type="InterPro" id="IPR001138">
    <property type="entry name" value="Zn2Cys6_DnaBD"/>
</dbReference>
<dbReference type="eggNOG" id="ENOG502S7RA">
    <property type="taxonomic scope" value="Eukaryota"/>
</dbReference>
<dbReference type="VEuPathDB" id="FungiDB:TEQG_07017"/>
<dbReference type="EMBL" id="DS995769">
    <property type="protein sequence ID" value="EGE07947.1"/>
    <property type="molecule type" value="Genomic_DNA"/>
</dbReference>
<sequence>MDRTCCKSQGETKILRRTHPIASPATQPKREESEGASDGSFAQNRPGVDCEGKTNGPNQRRRTQVACARCRRRKIKCSGDLGNGEACSNCKSSGTTGCLFLRVGLPIHVKCHVTSLTMPLILTSTQVNSSPLQTKASYSSWAYQFSNSSSSPGNCGQQQAAYDAHILRANSLSIHGGSAGLPAYSSVQPGLEYGTASEQHALASRTSYYSPNYPFGYGEEGVYHIPLSSYVLPASTGAGVSTVCGTSPPTRNWRLPTTLDPTNAGTYPDHDGSGSLSPSFPFLGRPAQKCTSTETVTLFPVMSSLSSGQDRTLPNPATGRNHTLAAIMEGGSSTSPTVCSSISATYKQAYQLAADSDSTRPIASSDTSAALSVNVKLSPSPIDCGFGYIPLSSALQACVTSSPFLVNEAVDASVDVQQSSDEPHINKKMTRIKSSTDTCVSEYVHSTSRSHRPGPTRPPGGMLVSGEVYERPQYTTSAGNMYSVEKVAVSPQLTAGASSCY</sequence>
<reference evidence="8" key="1">
    <citation type="journal article" date="2012" name="MBio">
        <title>Comparative genome analysis of Trichophyton rubrum and related dermatophytes reveals candidate genes involved in infection.</title>
        <authorList>
            <person name="Martinez D.A."/>
            <person name="Oliver B.G."/>
            <person name="Graeser Y."/>
            <person name="Goldberg J.M."/>
            <person name="Li W."/>
            <person name="Martinez-Rossi N.M."/>
            <person name="Monod M."/>
            <person name="Shelest E."/>
            <person name="Barton R.C."/>
            <person name="Birch E."/>
            <person name="Brakhage A.A."/>
            <person name="Chen Z."/>
            <person name="Gurr S.J."/>
            <person name="Heiman D."/>
            <person name="Heitman J."/>
            <person name="Kosti I."/>
            <person name="Rossi A."/>
            <person name="Saif S."/>
            <person name="Samalova M."/>
            <person name="Saunders C.W."/>
            <person name="Shea T."/>
            <person name="Summerbell R.C."/>
            <person name="Xu J."/>
            <person name="Young S."/>
            <person name="Zeng Q."/>
            <person name="Birren B.W."/>
            <person name="Cuomo C.A."/>
            <person name="White T.C."/>
        </authorList>
    </citation>
    <scope>NUCLEOTIDE SEQUENCE [LARGE SCALE GENOMIC DNA]</scope>
    <source>
        <strain evidence="8">ATCC MYA-4606 / CBS 127.97</strain>
    </source>
</reference>
<evidence type="ECO:0000256" key="2">
    <source>
        <dbReference type="ARBA" id="ARBA00023125"/>
    </source>
</evidence>
<keyword evidence="2" id="KW-0238">DNA-binding</keyword>
<evidence type="ECO:0000259" key="6">
    <source>
        <dbReference type="PROSITE" id="PS50048"/>
    </source>
</evidence>
<accession>F2Q1C9</accession>
<dbReference type="OrthoDB" id="5394557at2759"/>
<evidence type="ECO:0000313" key="7">
    <source>
        <dbReference type="EMBL" id="EGE07947.1"/>
    </source>
</evidence>
<dbReference type="InterPro" id="IPR036864">
    <property type="entry name" value="Zn2-C6_fun-type_DNA-bd_sf"/>
</dbReference>
<dbReference type="Pfam" id="PF00172">
    <property type="entry name" value="Zn_clus"/>
    <property type="match status" value="1"/>
</dbReference>
<gene>
    <name evidence="7" type="ORF">TEQG_07017</name>
</gene>
<name>F2Q1C9_TRIEC</name>
<protein>
    <recommendedName>
        <fullName evidence="6">Zn(2)-C6 fungal-type domain-containing protein</fullName>
    </recommendedName>
</protein>
<dbReference type="SUPFAM" id="SSF57701">
    <property type="entry name" value="Zn2/Cys6 DNA-binding domain"/>
    <property type="match status" value="1"/>
</dbReference>
<dbReference type="SMART" id="SM00066">
    <property type="entry name" value="GAL4"/>
    <property type="match status" value="1"/>
</dbReference>
<keyword evidence="8" id="KW-1185">Reference proteome</keyword>
<feature type="region of interest" description="Disordered" evidence="5">
    <location>
        <begin position="1"/>
        <end position="63"/>
    </location>
</feature>
<keyword evidence="4" id="KW-0539">Nucleus</keyword>
<feature type="domain" description="Zn(2)-C6 fungal-type" evidence="6">
    <location>
        <begin position="66"/>
        <end position="100"/>
    </location>
</feature>
<keyword evidence="3" id="KW-0804">Transcription</keyword>
<dbReference type="AlphaFoldDB" id="F2Q1C9"/>
<dbReference type="PROSITE" id="PS50048">
    <property type="entry name" value="ZN2_CY6_FUNGAL_2"/>
    <property type="match status" value="1"/>
</dbReference>
<dbReference type="Gene3D" id="4.10.240.10">
    <property type="entry name" value="Zn(2)-C6 fungal-type DNA-binding domain"/>
    <property type="match status" value="1"/>
</dbReference>
<evidence type="ECO:0000256" key="3">
    <source>
        <dbReference type="ARBA" id="ARBA00023163"/>
    </source>
</evidence>
<dbReference type="PROSITE" id="PS00463">
    <property type="entry name" value="ZN2_CY6_FUNGAL_1"/>
    <property type="match status" value="1"/>
</dbReference>
<evidence type="ECO:0000256" key="4">
    <source>
        <dbReference type="ARBA" id="ARBA00023242"/>
    </source>
</evidence>
<dbReference type="GO" id="GO:0008270">
    <property type="term" value="F:zinc ion binding"/>
    <property type="evidence" value="ECO:0007669"/>
    <property type="project" value="InterPro"/>
</dbReference>
<keyword evidence="1" id="KW-0805">Transcription regulation</keyword>